<reference evidence="2" key="1">
    <citation type="submission" date="2016-11" db="EMBL/GenBank/DDBJ databases">
        <authorList>
            <person name="Varghese N."/>
            <person name="Submissions S."/>
        </authorList>
    </citation>
    <scope>NUCLEOTIDE SEQUENCE [LARGE SCALE GENOMIC DNA]</scope>
    <source>
        <strain evidence="2">DSM 15449</strain>
    </source>
</reference>
<name>A0A1M6EAL4_9FIRM</name>
<dbReference type="EMBL" id="FQXJ01000026">
    <property type="protein sequence ID" value="SHI82505.1"/>
    <property type="molecule type" value="Genomic_DNA"/>
</dbReference>
<keyword evidence="2" id="KW-1185">Reference proteome</keyword>
<evidence type="ECO:0008006" key="3">
    <source>
        <dbReference type="Google" id="ProtNLM"/>
    </source>
</evidence>
<sequence length="89" mass="9587">MKIQRKGGEFVATTNTKVVRLSFATEGGKTFTITIPNPREDLNQAEVLAVMNTIVSSNIFMTTSGALTGLRDVKVIGTVTDDLFDPPQA</sequence>
<evidence type="ECO:0000313" key="1">
    <source>
        <dbReference type="EMBL" id="SHI82505.1"/>
    </source>
</evidence>
<protein>
    <recommendedName>
        <fullName evidence="3">DUF2922 domain-containing protein</fullName>
    </recommendedName>
</protein>
<accession>A0A1M6EAL4</accession>
<proteinExistence type="predicted"/>
<dbReference type="Pfam" id="PF11148">
    <property type="entry name" value="DUF2922"/>
    <property type="match status" value="1"/>
</dbReference>
<organism evidence="1 2">
    <name type="scientific">Desulfosporosinus lacus DSM 15449</name>
    <dbReference type="NCBI Taxonomy" id="1121420"/>
    <lineage>
        <taxon>Bacteria</taxon>
        <taxon>Bacillati</taxon>
        <taxon>Bacillota</taxon>
        <taxon>Clostridia</taxon>
        <taxon>Eubacteriales</taxon>
        <taxon>Desulfitobacteriaceae</taxon>
        <taxon>Desulfosporosinus</taxon>
    </lineage>
</organism>
<dbReference type="AlphaFoldDB" id="A0A1M6EAL4"/>
<dbReference type="STRING" id="1121420.SAMN02746098_04716"/>
<gene>
    <name evidence="1" type="ORF">SAMN02746098_04716</name>
</gene>
<dbReference type="InterPro" id="IPR021321">
    <property type="entry name" value="DUF2922"/>
</dbReference>
<dbReference type="Proteomes" id="UP000183954">
    <property type="component" value="Unassembled WGS sequence"/>
</dbReference>
<dbReference type="RefSeq" id="WP_242947712.1">
    <property type="nucleotide sequence ID" value="NZ_FQXJ01000026.1"/>
</dbReference>
<evidence type="ECO:0000313" key="2">
    <source>
        <dbReference type="Proteomes" id="UP000183954"/>
    </source>
</evidence>